<feature type="transmembrane region" description="Helical" evidence="1">
    <location>
        <begin position="412"/>
        <end position="429"/>
    </location>
</feature>
<dbReference type="EMBL" id="SKFG01000011">
    <property type="protein sequence ID" value="TCZ76818.1"/>
    <property type="molecule type" value="Genomic_DNA"/>
</dbReference>
<keyword evidence="1" id="KW-0472">Membrane</keyword>
<keyword evidence="1" id="KW-1133">Transmembrane helix</keyword>
<gene>
    <name evidence="2" type="ORF">E0485_12605</name>
</gene>
<sequence length="687" mass="77469">MKLYKSWNQRIRPILWWLVIIGLVAAMPLAFMREHTETSTNNVELVFNYRSLQEISDTQPKPDQFVNEHLDRMKNVGITSMSVFESTLNELKMARRIDVFTPHEAMLLTQTAIPVNNNFTYILFNNQEAQNKLEPIIRQSFTEDFGVQVSPWAYGDRKGLIIEMAMDDALLRPMDPDPITMQALKDKGFNLVVRMSNKRPFDKHRMDTLLGNLHNNYGVSRIVVDSDAVPGFTGDDDDLLQMADKLRKYDIGLATIEMLKEPQKGFNKLANAINYNVVRLHSFTEKDTEKFMTPMTKGDLEGLIDAAADRFVLAVKDRNIRMIYLNAKVSKSLEKKQVDQPLEAIYKALEGPDGAMERIEQAGFTFGPAEPFQVEKTSFTDVWQKIAPYLLLLGGVALIALMFSYFIPELTLLIYIIGVIGAAGLNVLSDSLYSSGLALAASIAAPTVAMILAIKTANRVNLANKNAGVVFGIWLVVRTSVISIIGAAYLVALLNQTKYFLVLEQFRGVSMLHLMPILLIGIYILLFSDDVTYAKRWENFKGILNYRISVIWIILAALGGVMIWFYLSRTGNEGSASNLERMLRAFLEDFLGARPRNKEFLFAHPVFLLGAYLAFKYKNAIYLMIGGVIGQLSIVDTFAHLHTPLQISGLRVVYGLVFGLIIGLVFIAAWEIITRSWKRWGAPLFRE</sequence>
<feature type="transmembrane region" description="Helical" evidence="1">
    <location>
        <begin position="506"/>
        <end position="526"/>
    </location>
</feature>
<reference evidence="2 3" key="1">
    <citation type="submission" date="2019-03" db="EMBL/GenBank/DDBJ databases">
        <authorList>
            <person name="Kim M.K.M."/>
        </authorList>
    </citation>
    <scope>NUCLEOTIDE SEQUENCE [LARGE SCALE GENOMIC DNA]</scope>
    <source>
        <strain evidence="2 3">18JY21-1</strain>
    </source>
</reference>
<keyword evidence="3" id="KW-1185">Reference proteome</keyword>
<feature type="transmembrane region" description="Helical" evidence="1">
    <location>
        <begin position="386"/>
        <end position="406"/>
    </location>
</feature>
<evidence type="ECO:0000256" key="1">
    <source>
        <dbReference type="SAM" id="Phobius"/>
    </source>
</evidence>
<feature type="transmembrane region" description="Helical" evidence="1">
    <location>
        <begin position="546"/>
        <end position="567"/>
    </location>
</feature>
<comment type="caution">
    <text evidence="2">The sequence shown here is derived from an EMBL/GenBank/DDBJ whole genome shotgun (WGS) entry which is preliminary data.</text>
</comment>
<feature type="transmembrane region" description="Helical" evidence="1">
    <location>
        <begin position="653"/>
        <end position="673"/>
    </location>
</feature>
<protein>
    <submittedName>
        <fullName evidence="2">Uncharacterized protein</fullName>
    </submittedName>
</protein>
<feature type="transmembrane region" description="Helical" evidence="1">
    <location>
        <begin position="600"/>
        <end position="615"/>
    </location>
</feature>
<organism evidence="2 3">
    <name type="scientific">Paenibacillus albiflavus</name>
    <dbReference type="NCBI Taxonomy" id="2545760"/>
    <lineage>
        <taxon>Bacteria</taxon>
        <taxon>Bacillati</taxon>
        <taxon>Bacillota</taxon>
        <taxon>Bacilli</taxon>
        <taxon>Bacillales</taxon>
        <taxon>Paenibacillaceae</taxon>
        <taxon>Paenibacillus</taxon>
    </lineage>
</organism>
<feature type="transmembrane region" description="Helical" evidence="1">
    <location>
        <begin position="436"/>
        <end position="457"/>
    </location>
</feature>
<feature type="transmembrane region" description="Helical" evidence="1">
    <location>
        <begin position="14"/>
        <end position="32"/>
    </location>
</feature>
<feature type="transmembrane region" description="Helical" evidence="1">
    <location>
        <begin position="469"/>
        <end position="494"/>
    </location>
</feature>
<keyword evidence="1" id="KW-0812">Transmembrane</keyword>
<dbReference type="InterPro" id="IPR043748">
    <property type="entry name" value="DUF5693"/>
</dbReference>
<proteinExistence type="predicted"/>
<dbReference type="Proteomes" id="UP000295418">
    <property type="component" value="Unassembled WGS sequence"/>
</dbReference>
<dbReference type="RefSeq" id="WP_132418406.1">
    <property type="nucleotide sequence ID" value="NZ_SKFG01000011.1"/>
</dbReference>
<accession>A0A4R4EFF0</accession>
<dbReference type="Pfam" id="PF18949">
    <property type="entry name" value="DUF5693"/>
    <property type="match status" value="1"/>
</dbReference>
<dbReference type="OrthoDB" id="3805529at2"/>
<evidence type="ECO:0000313" key="3">
    <source>
        <dbReference type="Proteomes" id="UP000295418"/>
    </source>
</evidence>
<feature type="transmembrane region" description="Helical" evidence="1">
    <location>
        <begin position="621"/>
        <end position="641"/>
    </location>
</feature>
<name>A0A4R4EFF0_9BACL</name>
<evidence type="ECO:0000313" key="2">
    <source>
        <dbReference type="EMBL" id="TCZ76818.1"/>
    </source>
</evidence>
<dbReference type="AlphaFoldDB" id="A0A4R4EFF0"/>